<reference evidence="3" key="1">
    <citation type="submission" date="2025-08" db="UniProtKB">
        <authorList>
            <consortium name="RefSeq"/>
        </authorList>
    </citation>
    <scope>IDENTIFICATION</scope>
</reference>
<evidence type="ECO:0000313" key="2">
    <source>
        <dbReference type="Proteomes" id="UP000189705"/>
    </source>
</evidence>
<evidence type="ECO:0000259" key="1">
    <source>
        <dbReference type="PROSITE" id="PS50188"/>
    </source>
</evidence>
<dbReference type="InterPro" id="IPR001870">
    <property type="entry name" value="B30.2/SPRY"/>
</dbReference>
<dbReference type="SMART" id="SM00449">
    <property type="entry name" value="SPRY"/>
    <property type="match status" value="1"/>
</dbReference>
<feature type="domain" description="B30.2/SPRY" evidence="1">
    <location>
        <begin position="18"/>
        <end position="206"/>
    </location>
</feature>
<dbReference type="Gene3D" id="2.60.120.920">
    <property type="match status" value="1"/>
</dbReference>
<dbReference type="GeneID" id="112548223"/>
<gene>
    <name evidence="3" type="primary">LOC112548223</name>
</gene>
<dbReference type="PROSITE" id="PS50188">
    <property type="entry name" value="B302_SPRY"/>
    <property type="match status" value="1"/>
</dbReference>
<dbReference type="CDD" id="cd12888">
    <property type="entry name" value="SPRY_PRY_TRIM7_like"/>
    <property type="match status" value="1"/>
</dbReference>
<dbReference type="STRING" id="38654.A0A3Q0FT79"/>
<dbReference type="InterPro" id="IPR043136">
    <property type="entry name" value="B30.2/SPRY_sf"/>
</dbReference>
<sequence length="206" mass="23027">MCGAKSGVGCSLMGLGSFPGKLQEELKWRRKAKHPEILTLDAETAHPILVLSHDLKSVRWGQKRKILPENPKRFDTWRCVLTCEGFTTGKHYWEVRVEGKGDWVVGVAKESAGRKGFINFNPEYGFWALQKWGGQCQACTSSVTHLTLNKNPTIIQVYLDCEGGRVIFTDVVSETHIFSFPKASFEGERILPWVGLGVGCGLKLYP</sequence>
<protein>
    <submittedName>
        <fullName evidence="3">Butyrophilin subfamily 1 member A1-like</fullName>
    </submittedName>
</protein>
<dbReference type="InterPro" id="IPR003877">
    <property type="entry name" value="SPRY_dom"/>
</dbReference>
<dbReference type="InterPro" id="IPR050143">
    <property type="entry name" value="TRIM/RBCC"/>
</dbReference>
<accession>A0A3Q0FT79</accession>
<dbReference type="InterPro" id="IPR013320">
    <property type="entry name" value="ConA-like_dom_sf"/>
</dbReference>
<dbReference type="Proteomes" id="UP000189705">
    <property type="component" value="Unplaced"/>
</dbReference>
<dbReference type="Pfam" id="PF00622">
    <property type="entry name" value="SPRY"/>
    <property type="match status" value="1"/>
</dbReference>
<dbReference type="PRINTS" id="PR01407">
    <property type="entry name" value="BUTYPHLNCDUF"/>
</dbReference>
<name>A0A3Q0FT79_ALLSI</name>
<dbReference type="FunFam" id="2.60.120.920:FF:000004">
    <property type="entry name" value="Butyrophilin subfamily 1 member A1"/>
    <property type="match status" value="1"/>
</dbReference>
<dbReference type="SUPFAM" id="SSF49899">
    <property type="entry name" value="Concanavalin A-like lectins/glucanases"/>
    <property type="match status" value="1"/>
</dbReference>
<dbReference type="Pfam" id="PF13765">
    <property type="entry name" value="PRY"/>
    <property type="match status" value="1"/>
</dbReference>
<dbReference type="InParanoid" id="A0A3Q0FT79"/>
<dbReference type="SMART" id="SM00589">
    <property type="entry name" value="PRY"/>
    <property type="match status" value="1"/>
</dbReference>
<proteinExistence type="predicted"/>
<dbReference type="InterPro" id="IPR003879">
    <property type="entry name" value="Butyrophylin_SPRY"/>
</dbReference>
<organism evidence="2 3">
    <name type="scientific">Alligator sinensis</name>
    <name type="common">Chinese alligator</name>
    <dbReference type="NCBI Taxonomy" id="38654"/>
    <lineage>
        <taxon>Eukaryota</taxon>
        <taxon>Metazoa</taxon>
        <taxon>Chordata</taxon>
        <taxon>Craniata</taxon>
        <taxon>Vertebrata</taxon>
        <taxon>Euteleostomi</taxon>
        <taxon>Archelosauria</taxon>
        <taxon>Archosauria</taxon>
        <taxon>Crocodylia</taxon>
        <taxon>Alligatoridae</taxon>
        <taxon>Alligatorinae</taxon>
        <taxon>Alligator</taxon>
    </lineage>
</organism>
<dbReference type="AlphaFoldDB" id="A0A3Q0FT79"/>
<dbReference type="RefSeq" id="XP_025048903.1">
    <property type="nucleotide sequence ID" value="XM_025193118.1"/>
</dbReference>
<dbReference type="KEGG" id="asn:112548223"/>
<dbReference type="InterPro" id="IPR006574">
    <property type="entry name" value="PRY"/>
</dbReference>
<dbReference type="PANTHER" id="PTHR24103">
    <property type="entry name" value="E3 UBIQUITIN-PROTEIN LIGASE TRIM"/>
    <property type="match status" value="1"/>
</dbReference>
<evidence type="ECO:0000313" key="3">
    <source>
        <dbReference type="RefSeq" id="XP_025048903.1"/>
    </source>
</evidence>
<keyword evidence="2" id="KW-1185">Reference proteome</keyword>